<organism evidence="2 3">
    <name type="scientific">Phytophthora rubi</name>
    <dbReference type="NCBI Taxonomy" id="129364"/>
    <lineage>
        <taxon>Eukaryota</taxon>
        <taxon>Sar</taxon>
        <taxon>Stramenopiles</taxon>
        <taxon>Oomycota</taxon>
        <taxon>Peronosporomycetes</taxon>
        <taxon>Peronosporales</taxon>
        <taxon>Peronosporaceae</taxon>
        <taxon>Phytophthora</taxon>
    </lineage>
</organism>
<evidence type="ECO:0000256" key="1">
    <source>
        <dbReference type="SAM" id="MobiDB-lite"/>
    </source>
</evidence>
<reference evidence="2 3" key="1">
    <citation type="submission" date="2018-09" db="EMBL/GenBank/DDBJ databases">
        <title>Genomic investigation of the strawberry pathogen Phytophthora fragariae indicates pathogenicity is determined by transcriptional variation in three key races.</title>
        <authorList>
            <person name="Adams T.M."/>
            <person name="Armitage A.D."/>
            <person name="Sobczyk M.K."/>
            <person name="Bates H.J."/>
            <person name="Dunwell J.M."/>
            <person name="Nellist C.F."/>
            <person name="Harrison R.J."/>
        </authorList>
    </citation>
    <scope>NUCLEOTIDE SEQUENCE [LARGE SCALE GENOMIC DNA]</scope>
    <source>
        <strain evidence="2 3">SCRP324</strain>
    </source>
</reference>
<feature type="compositionally biased region" description="Acidic residues" evidence="1">
    <location>
        <begin position="1"/>
        <end position="13"/>
    </location>
</feature>
<feature type="compositionally biased region" description="Acidic residues" evidence="1">
    <location>
        <begin position="24"/>
        <end position="39"/>
    </location>
</feature>
<dbReference type="Proteomes" id="UP000435112">
    <property type="component" value="Unassembled WGS sequence"/>
</dbReference>
<evidence type="ECO:0000313" key="2">
    <source>
        <dbReference type="EMBL" id="KAE9022311.1"/>
    </source>
</evidence>
<comment type="caution">
    <text evidence="2">The sequence shown here is derived from an EMBL/GenBank/DDBJ whole genome shotgun (WGS) entry which is preliminary data.</text>
</comment>
<dbReference type="OrthoDB" id="116089at2759"/>
<dbReference type="PANTHER" id="PTHR34415">
    <property type="entry name" value="INTEGRASE CATALYTIC DOMAIN-CONTAINING PROTEIN"/>
    <property type="match status" value="1"/>
</dbReference>
<gene>
    <name evidence="2" type="ORF">PR002_g12012</name>
</gene>
<dbReference type="AlphaFoldDB" id="A0A6A3LRU2"/>
<feature type="region of interest" description="Disordered" evidence="1">
    <location>
        <begin position="1"/>
        <end position="47"/>
    </location>
</feature>
<accession>A0A6A3LRU2</accession>
<sequence>MASDAEESGFEDDSAYKYPSTSESNEEDEALLDDVESDEAPPRTVASVKERSGCKCGCLEGKDLEITMLLQSLSKMTKREKHVSLMTALPVAEAADLSDRRAPSKERRRFAYMLPVVGFVTWWSANQNAAKIDTKHIKDWLEEVAHAVGEILPIKMRKSQKKEERTVNYYTDQPFKMLPSYLTWERLYNDYLTRYSTIDSSPGGCPSYISFFQIAKKCCPDIRIRSARSNVCDRCSIFKMRFKHMTTDTTESELRGREFGEHVENARAMRAQNIKRKYNRNECWAVAQAEGLVQDSAASNICVMLEDNVHSFQDFKRALSVLYKDLPKIKKFQLFRMPKTAPGVIECRVKPQGRIETFNIRRKSKEPL</sequence>
<dbReference type="PANTHER" id="PTHR34415:SF1">
    <property type="entry name" value="INTEGRASE CATALYTIC DOMAIN-CONTAINING PROTEIN"/>
    <property type="match status" value="1"/>
</dbReference>
<proteinExistence type="predicted"/>
<dbReference type="EMBL" id="QXFU01000740">
    <property type="protein sequence ID" value="KAE9022311.1"/>
    <property type="molecule type" value="Genomic_DNA"/>
</dbReference>
<name>A0A6A3LRU2_9STRA</name>
<protein>
    <submittedName>
        <fullName evidence="2">Uncharacterized protein</fullName>
    </submittedName>
</protein>
<evidence type="ECO:0000313" key="3">
    <source>
        <dbReference type="Proteomes" id="UP000435112"/>
    </source>
</evidence>